<dbReference type="OrthoDB" id="2718583at2"/>
<feature type="signal peptide" evidence="2">
    <location>
        <begin position="1"/>
        <end position="24"/>
    </location>
</feature>
<name>A0A0M2T0K4_9BACI</name>
<proteinExistence type="predicted"/>
<dbReference type="PATRIC" id="fig|1408103.3.peg.1632"/>
<evidence type="ECO:0000256" key="1">
    <source>
        <dbReference type="SAM" id="Phobius"/>
    </source>
</evidence>
<dbReference type="EMBL" id="LAYY01000006">
    <property type="protein sequence ID" value="KKK38772.1"/>
    <property type="molecule type" value="Genomic_DNA"/>
</dbReference>
<feature type="chain" id="PRO_5005642036" description="Processed acidic surface protein" evidence="2">
    <location>
        <begin position="25"/>
        <end position="397"/>
    </location>
</feature>
<protein>
    <recommendedName>
        <fullName evidence="5">Processed acidic surface protein</fullName>
    </recommendedName>
</protein>
<keyword evidence="1" id="KW-1133">Transmembrane helix</keyword>
<dbReference type="Proteomes" id="UP000034166">
    <property type="component" value="Unassembled WGS sequence"/>
</dbReference>
<accession>A0A0M2T0K4</accession>
<comment type="caution">
    <text evidence="3">The sequence shown here is derived from an EMBL/GenBank/DDBJ whole genome shotgun (WGS) entry which is preliminary data.</text>
</comment>
<dbReference type="NCBIfam" id="TIGR04383">
    <property type="entry name" value="acidic_w_LPXTA"/>
    <property type="match status" value="2"/>
</dbReference>
<evidence type="ECO:0008006" key="5">
    <source>
        <dbReference type="Google" id="ProtNLM"/>
    </source>
</evidence>
<keyword evidence="1" id="KW-0472">Membrane</keyword>
<dbReference type="RefSeq" id="WP_046523076.1">
    <property type="nucleotide sequence ID" value="NZ_LAYY01000006.1"/>
</dbReference>
<reference evidence="3 4" key="1">
    <citation type="submission" date="2015-04" db="EMBL/GenBank/DDBJ databases">
        <title>Taxonomic description and genome sequence of Bacillus campisalis sp. nov., a novel member of the genus Bacillus isolated from solar saltern.</title>
        <authorList>
            <person name="Mathan Kumar R."/>
            <person name="Kaur G."/>
            <person name="Kumar A."/>
            <person name="Singh N.K."/>
            <person name="Kaur N."/>
            <person name="Kumar N."/>
            <person name="Mayilraj S."/>
        </authorList>
    </citation>
    <scope>NUCLEOTIDE SEQUENCE [LARGE SCALE GENOMIC DNA]</scope>
    <source>
        <strain evidence="3 4">SA2-6</strain>
    </source>
</reference>
<dbReference type="InterPro" id="IPR030832">
    <property type="entry name" value="Acidic_LPXTA"/>
</dbReference>
<evidence type="ECO:0000256" key="2">
    <source>
        <dbReference type="SAM" id="SignalP"/>
    </source>
</evidence>
<organism evidence="3 4">
    <name type="scientific">Mesobacillus campisalis</name>
    <dbReference type="NCBI Taxonomy" id="1408103"/>
    <lineage>
        <taxon>Bacteria</taxon>
        <taxon>Bacillati</taxon>
        <taxon>Bacillota</taxon>
        <taxon>Bacilli</taxon>
        <taxon>Bacillales</taxon>
        <taxon>Bacillaceae</taxon>
        <taxon>Mesobacillus</taxon>
    </lineage>
</organism>
<keyword evidence="4" id="KW-1185">Reference proteome</keyword>
<dbReference type="AlphaFoldDB" id="A0A0M2T0K4"/>
<gene>
    <name evidence="3" type="ORF">WQ57_07250</name>
</gene>
<keyword evidence="1" id="KW-0812">Transmembrane</keyword>
<evidence type="ECO:0000313" key="3">
    <source>
        <dbReference type="EMBL" id="KKK38772.1"/>
    </source>
</evidence>
<keyword evidence="2" id="KW-0732">Signal</keyword>
<feature type="transmembrane region" description="Helical" evidence="1">
    <location>
        <begin position="371"/>
        <end position="389"/>
    </location>
</feature>
<sequence length="397" mass="44763">MKRVLSAILAVTLVFGLMPFSAFAIDPTDQALQDYLAEIGMTAEDLETYLGETYDYTLEEFETAEELSDFLGPVRNEENLQELLVEFDLTEQELQELLAENGAALEDYVFLDDLWYDLADWTYVETSTPITDENLQQLLSDYEFASVEELEAFLNKYDDSIENYEFIEDLEMAIADAYFAEAEQELIALMESIGLTKEEAKKLENHFMTVIENQEDPEQFLTQLEAIAERLMAFPEFENADELTAEDIAEMLAIWNDLLNLFELKIDYYLVKDGKETPISFAALMELTDINGADLKINIYNKSGELLADMIITKEMFGSDFVKDTGKKLEDTTETAKEVTEVAKKVPAAKKPAKVVKTVNGGKLPNTATDYAANAMAGLAFIIIGAFLYRRVKVKGA</sequence>
<evidence type="ECO:0000313" key="4">
    <source>
        <dbReference type="Proteomes" id="UP000034166"/>
    </source>
</evidence>